<dbReference type="EMBL" id="JAUKVY010000006">
    <property type="protein sequence ID" value="MDO1532849.1"/>
    <property type="molecule type" value="Genomic_DNA"/>
</dbReference>
<dbReference type="GO" id="GO:0008168">
    <property type="term" value="F:methyltransferase activity"/>
    <property type="evidence" value="ECO:0007669"/>
    <property type="project" value="UniProtKB-KW"/>
</dbReference>
<comment type="caution">
    <text evidence="5">The sequence shown here is derived from an EMBL/GenBank/DDBJ whole genome shotgun (WGS) entry which is preliminary data.</text>
</comment>
<reference evidence="5" key="1">
    <citation type="submission" date="2023-06" db="EMBL/GenBank/DDBJ databases">
        <authorList>
            <person name="Jiang Y."/>
            <person name="Liu Q."/>
        </authorList>
    </citation>
    <scope>NUCLEOTIDE SEQUENCE</scope>
    <source>
        <strain evidence="5">CGMCC 1.12090</strain>
    </source>
</reference>
<proteinExistence type="predicted"/>
<dbReference type="SUPFAM" id="SSF53335">
    <property type="entry name" value="S-adenosyl-L-methionine-dependent methyltransferases"/>
    <property type="match status" value="1"/>
</dbReference>
<keyword evidence="6" id="KW-1185">Reference proteome</keyword>
<gene>
    <name evidence="5" type="ORF">Q2T77_11175</name>
</gene>
<organism evidence="5 6">
    <name type="scientific">Variovorax ginsengisoli</name>
    <dbReference type="NCBI Taxonomy" id="363844"/>
    <lineage>
        <taxon>Bacteria</taxon>
        <taxon>Pseudomonadati</taxon>
        <taxon>Pseudomonadota</taxon>
        <taxon>Betaproteobacteria</taxon>
        <taxon>Burkholderiales</taxon>
        <taxon>Comamonadaceae</taxon>
        <taxon>Variovorax</taxon>
    </lineage>
</organism>
<dbReference type="RefSeq" id="WP_301808148.1">
    <property type="nucleotide sequence ID" value="NZ_JAUJZH010000006.1"/>
</dbReference>
<evidence type="ECO:0000313" key="6">
    <source>
        <dbReference type="Proteomes" id="UP001169027"/>
    </source>
</evidence>
<keyword evidence="1 5" id="KW-0489">Methyltransferase</keyword>
<evidence type="ECO:0000256" key="3">
    <source>
        <dbReference type="ARBA" id="ARBA00022691"/>
    </source>
</evidence>
<dbReference type="InterPro" id="IPR029063">
    <property type="entry name" value="SAM-dependent_MTases_sf"/>
</dbReference>
<dbReference type="InterPro" id="IPR041698">
    <property type="entry name" value="Methyltransf_25"/>
</dbReference>
<dbReference type="CDD" id="cd02440">
    <property type="entry name" value="AdoMet_MTases"/>
    <property type="match status" value="1"/>
</dbReference>
<keyword evidence="2" id="KW-0808">Transferase</keyword>
<dbReference type="Proteomes" id="UP001169027">
    <property type="component" value="Unassembled WGS sequence"/>
</dbReference>
<dbReference type="PANTHER" id="PTHR43464">
    <property type="entry name" value="METHYLTRANSFERASE"/>
    <property type="match status" value="1"/>
</dbReference>
<feature type="domain" description="Methyltransferase" evidence="4">
    <location>
        <begin position="56"/>
        <end position="142"/>
    </location>
</feature>
<name>A0ABT8S3P2_9BURK</name>
<evidence type="ECO:0000256" key="1">
    <source>
        <dbReference type="ARBA" id="ARBA00022603"/>
    </source>
</evidence>
<dbReference type="Gene3D" id="3.40.50.150">
    <property type="entry name" value="Vaccinia Virus protein VP39"/>
    <property type="match status" value="1"/>
</dbReference>
<dbReference type="PANTHER" id="PTHR43464:SF19">
    <property type="entry name" value="UBIQUINONE BIOSYNTHESIS O-METHYLTRANSFERASE, MITOCHONDRIAL"/>
    <property type="match status" value="1"/>
</dbReference>
<evidence type="ECO:0000259" key="4">
    <source>
        <dbReference type="Pfam" id="PF13649"/>
    </source>
</evidence>
<dbReference type="Pfam" id="PF13649">
    <property type="entry name" value="Methyltransf_25"/>
    <property type="match status" value="1"/>
</dbReference>
<protein>
    <submittedName>
        <fullName evidence="5">Methyltransferase domain-containing protein</fullName>
    </submittedName>
</protein>
<dbReference type="GO" id="GO:0032259">
    <property type="term" value="P:methylation"/>
    <property type="evidence" value="ECO:0007669"/>
    <property type="project" value="UniProtKB-KW"/>
</dbReference>
<accession>A0ABT8S3P2</accession>
<keyword evidence="3" id="KW-0949">S-adenosyl-L-methionine</keyword>
<evidence type="ECO:0000256" key="2">
    <source>
        <dbReference type="ARBA" id="ARBA00022679"/>
    </source>
</evidence>
<sequence>MNSPAGQPDGTSAYFDGLYGASDDPYALRIRWYEERKRALILATLPRRRYQRAFEPGCGIGEFTVTLSARCDTVLASDRSARAVEIARQRTAGLRNVRIERQDLPAEWPDDVAAFDLIVLCELGYFLQPDAMRELARHCDHSLAGDGTLVACDWRPDFAERQLATDAVQAQLAALGLTRLVRHEEDDFLLQVWSRDGRSVAQQERIR</sequence>
<evidence type="ECO:0000313" key="5">
    <source>
        <dbReference type="EMBL" id="MDO1532849.1"/>
    </source>
</evidence>